<dbReference type="InterPro" id="IPR002110">
    <property type="entry name" value="Ankyrin_rpt"/>
</dbReference>
<reference evidence="3" key="1">
    <citation type="submission" date="2020-06" db="EMBL/GenBank/DDBJ databases">
        <authorList>
            <consortium name="Plant Systems Biology data submission"/>
        </authorList>
    </citation>
    <scope>NUCLEOTIDE SEQUENCE</scope>
    <source>
        <strain evidence="3">D6</strain>
    </source>
</reference>
<evidence type="ECO:0008006" key="5">
    <source>
        <dbReference type="Google" id="ProtNLM"/>
    </source>
</evidence>
<dbReference type="AlphaFoldDB" id="A0A9N8HVR7"/>
<dbReference type="InterPro" id="IPR036770">
    <property type="entry name" value="Ankyrin_rpt-contain_sf"/>
</dbReference>
<proteinExistence type="predicted"/>
<dbReference type="OrthoDB" id="78649at2759"/>
<dbReference type="PANTHER" id="PTHR46586">
    <property type="entry name" value="ANKYRIN REPEAT-CONTAINING PROTEIN"/>
    <property type="match status" value="1"/>
</dbReference>
<name>A0A9N8HVR7_9STRA</name>
<dbReference type="PANTHER" id="PTHR46586:SF3">
    <property type="entry name" value="ANKYRIN REPEAT-CONTAINING PROTEIN"/>
    <property type="match status" value="1"/>
</dbReference>
<sequence length="460" mass="51014">MHPLTPRPSSPQSPLLLKTNFIVGAGINRLLLYQKSSADSHTGMPHSSKMEEENSSKRGLSTALPEQQKRAKHYSDIGKDASDALSRVLEQLQEENSNSKAEAAHLLETALALQEQVKAIVHQAGSNLRLVPEESCLKHGDIWVNEIFSFLGMGQFAFVAPVSHRMKDLYQAYCDSVDYPPLVFNEDHEIEHNSSYEEDLQDAQCSATPSDTFYGAIFSSVPRAEYWYIHCETGAGGRNLLSCTGTIVCSTAAKVGSRQVLQWGRKKRFGWDQRTCFNAAGNGRLEVLKYAHENDCPWNESTCSGAAANGHLEVLKYAHEEGCPWDNNTCSNAAKKGHLEILKYAHENGCPWGNTTCSNAAENGQFEILKYAHENGCPWDEGTCSGAAGNTHLDILKYAHENNCPWDSYTSSKAAQYGHLEVLRYAFENGCPWSDSIDDSLWLADEVKALIQEKLSQRND</sequence>
<evidence type="ECO:0000256" key="1">
    <source>
        <dbReference type="SAM" id="Coils"/>
    </source>
</evidence>
<dbReference type="EMBL" id="CAICTM010001540">
    <property type="protein sequence ID" value="CAB9524473.1"/>
    <property type="molecule type" value="Genomic_DNA"/>
</dbReference>
<dbReference type="SUPFAM" id="SSF140860">
    <property type="entry name" value="Pseudo ankyrin repeat-like"/>
    <property type="match status" value="1"/>
</dbReference>
<evidence type="ECO:0000313" key="4">
    <source>
        <dbReference type="Proteomes" id="UP001153069"/>
    </source>
</evidence>
<dbReference type="InterPro" id="IPR052050">
    <property type="entry name" value="SecEffector_AnkRepeat"/>
</dbReference>
<gene>
    <name evidence="3" type="ORF">SEMRO_1542_G281031.1</name>
</gene>
<feature type="coiled-coil region" evidence="1">
    <location>
        <begin position="82"/>
        <end position="109"/>
    </location>
</feature>
<dbReference type="Gene3D" id="1.25.40.20">
    <property type="entry name" value="Ankyrin repeat-containing domain"/>
    <property type="match status" value="1"/>
</dbReference>
<feature type="region of interest" description="Disordered" evidence="2">
    <location>
        <begin position="38"/>
        <end position="75"/>
    </location>
</feature>
<comment type="caution">
    <text evidence="3">The sequence shown here is derived from an EMBL/GenBank/DDBJ whole genome shotgun (WGS) entry which is preliminary data.</text>
</comment>
<protein>
    <recommendedName>
        <fullName evidence="5">Ankyrin repeat-containing domain</fullName>
    </recommendedName>
</protein>
<keyword evidence="4" id="KW-1185">Reference proteome</keyword>
<accession>A0A9N8HVR7</accession>
<organism evidence="3 4">
    <name type="scientific">Seminavis robusta</name>
    <dbReference type="NCBI Taxonomy" id="568900"/>
    <lineage>
        <taxon>Eukaryota</taxon>
        <taxon>Sar</taxon>
        <taxon>Stramenopiles</taxon>
        <taxon>Ochrophyta</taxon>
        <taxon>Bacillariophyta</taxon>
        <taxon>Bacillariophyceae</taxon>
        <taxon>Bacillariophycidae</taxon>
        <taxon>Naviculales</taxon>
        <taxon>Naviculaceae</taxon>
        <taxon>Seminavis</taxon>
    </lineage>
</organism>
<dbReference type="Pfam" id="PF13637">
    <property type="entry name" value="Ank_4"/>
    <property type="match status" value="1"/>
</dbReference>
<dbReference type="Proteomes" id="UP001153069">
    <property type="component" value="Unassembled WGS sequence"/>
</dbReference>
<keyword evidence="1" id="KW-0175">Coiled coil</keyword>
<evidence type="ECO:0000313" key="3">
    <source>
        <dbReference type="EMBL" id="CAB9524473.1"/>
    </source>
</evidence>
<evidence type="ECO:0000256" key="2">
    <source>
        <dbReference type="SAM" id="MobiDB-lite"/>
    </source>
</evidence>